<comment type="caution">
    <text evidence="1">The sequence shown here is derived from an EMBL/GenBank/DDBJ whole genome shotgun (WGS) entry which is preliminary data.</text>
</comment>
<protein>
    <submittedName>
        <fullName evidence="1">Uncharacterized protein</fullName>
    </submittedName>
</protein>
<dbReference type="AlphaFoldDB" id="F9NTM2"/>
<gene>
    <name evidence="1" type="ORF">HMPREF1162_0395</name>
</gene>
<evidence type="ECO:0000313" key="2">
    <source>
        <dbReference type="Proteomes" id="UP000007832"/>
    </source>
</evidence>
<dbReference type="EMBL" id="AFUN01000007">
    <property type="protein sequence ID" value="EGR97763.1"/>
    <property type="molecule type" value="Genomic_DNA"/>
</dbReference>
<reference evidence="1 2" key="1">
    <citation type="submission" date="2011-07" db="EMBL/GenBank/DDBJ databases">
        <title>Genome Sequence of Propionibacterium acnes SK182B-JCVI.</title>
        <authorList>
            <person name="Durkin A.S."/>
            <person name="Madupu R."/>
            <person name="Hostetler J."/>
            <person name="Radune D."/>
            <person name="Torralba M."/>
            <person name="Methe B."/>
            <person name="Sutton G."/>
            <person name="Strausberg R.L."/>
            <person name="Nelson K.E."/>
        </authorList>
    </citation>
    <scope>NUCLEOTIDE SEQUENCE [LARGE SCALE GENOMIC DNA]</scope>
    <source>
        <strain evidence="1 2">SK182B-JCVI</strain>
    </source>
</reference>
<name>F9NTM2_9ACTN</name>
<dbReference type="RefSeq" id="WP_002548725.1">
    <property type="nucleotide sequence ID" value="NZ_AFUN01000007.1"/>
</dbReference>
<organism evidence="1 2">
    <name type="scientific">[Propionibacterium] namnetense SK182B-JCVI</name>
    <dbReference type="NCBI Taxonomy" id="1051006"/>
    <lineage>
        <taxon>Bacteria</taxon>
        <taxon>Bacillati</taxon>
        <taxon>Actinomycetota</taxon>
        <taxon>Actinomycetes</taxon>
        <taxon>Propionibacteriales</taxon>
        <taxon>Propionibacteriaceae</taxon>
        <taxon>Cutibacterium</taxon>
    </lineage>
</organism>
<proteinExistence type="predicted"/>
<dbReference type="Proteomes" id="UP000007832">
    <property type="component" value="Unassembled WGS sequence"/>
</dbReference>
<accession>F9NTM2</accession>
<evidence type="ECO:0000313" key="1">
    <source>
        <dbReference type="EMBL" id="EGR97763.1"/>
    </source>
</evidence>
<sequence length="41" mass="4319">MTASQITDIIGQLTLRRKSPCAQAVMPGTFRQSSASALPGQ</sequence>